<feature type="region of interest" description="Disordered" evidence="1">
    <location>
        <begin position="143"/>
        <end position="233"/>
    </location>
</feature>
<protein>
    <recommendedName>
        <fullName evidence="4">Linker for activation of T-cells family member 1</fullName>
    </recommendedName>
</protein>
<name>A0A9N7TUI7_PLEPL</name>
<reference evidence="2" key="1">
    <citation type="submission" date="2020-03" db="EMBL/GenBank/DDBJ databases">
        <authorList>
            <person name="Weist P."/>
        </authorList>
    </citation>
    <scope>NUCLEOTIDE SEQUENCE</scope>
</reference>
<keyword evidence="3" id="KW-1185">Reference proteome</keyword>
<sequence>MTSWFLVVLSAALSVSFVVLALACVNCWRRRPLVSIRQTHASEDYTPSTEFRVRVIHPMQPSSDLNSIRSAPHLLSPPRVLSSADGTQRSHRSFTPTETDSNPSYENPADGPDYVNPDPDLPDSDVEDPGYIIVIPGCEALASSNQSRASSPSSDVRHDYVNLGEEEEEEEEESEYQDYLNVDPQLSQKAAAESSGHSDTDSDEDVEGNYVNQPPMIQSPQSLMGRRLTDRNP</sequence>
<evidence type="ECO:0000256" key="1">
    <source>
        <dbReference type="SAM" id="MobiDB-lite"/>
    </source>
</evidence>
<feature type="region of interest" description="Disordered" evidence="1">
    <location>
        <begin position="76"/>
        <end position="130"/>
    </location>
</feature>
<evidence type="ECO:0008006" key="4">
    <source>
        <dbReference type="Google" id="ProtNLM"/>
    </source>
</evidence>
<proteinExistence type="predicted"/>
<feature type="compositionally biased region" description="Low complexity" evidence="1">
    <location>
        <begin position="143"/>
        <end position="154"/>
    </location>
</feature>
<organism evidence="2 3">
    <name type="scientific">Pleuronectes platessa</name>
    <name type="common">European plaice</name>
    <dbReference type="NCBI Taxonomy" id="8262"/>
    <lineage>
        <taxon>Eukaryota</taxon>
        <taxon>Metazoa</taxon>
        <taxon>Chordata</taxon>
        <taxon>Craniata</taxon>
        <taxon>Vertebrata</taxon>
        <taxon>Euteleostomi</taxon>
        <taxon>Actinopterygii</taxon>
        <taxon>Neopterygii</taxon>
        <taxon>Teleostei</taxon>
        <taxon>Neoteleostei</taxon>
        <taxon>Acanthomorphata</taxon>
        <taxon>Carangaria</taxon>
        <taxon>Pleuronectiformes</taxon>
        <taxon>Pleuronectoidei</taxon>
        <taxon>Pleuronectidae</taxon>
        <taxon>Pleuronectes</taxon>
    </lineage>
</organism>
<dbReference type="AlphaFoldDB" id="A0A9N7TUI7"/>
<dbReference type="Proteomes" id="UP001153269">
    <property type="component" value="Unassembled WGS sequence"/>
</dbReference>
<evidence type="ECO:0000313" key="3">
    <source>
        <dbReference type="Proteomes" id="UP001153269"/>
    </source>
</evidence>
<feature type="compositionally biased region" description="Acidic residues" evidence="1">
    <location>
        <begin position="164"/>
        <end position="176"/>
    </location>
</feature>
<comment type="caution">
    <text evidence="2">The sequence shown here is derived from an EMBL/GenBank/DDBJ whole genome shotgun (WGS) entry which is preliminary data.</text>
</comment>
<dbReference type="EMBL" id="CADEAL010000337">
    <property type="protein sequence ID" value="CAB1418751.1"/>
    <property type="molecule type" value="Genomic_DNA"/>
</dbReference>
<evidence type="ECO:0000313" key="2">
    <source>
        <dbReference type="EMBL" id="CAB1418751.1"/>
    </source>
</evidence>
<feature type="compositionally biased region" description="Polar residues" evidence="1">
    <location>
        <begin position="210"/>
        <end position="222"/>
    </location>
</feature>
<accession>A0A9N7TUI7</accession>
<gene>
    <name evidence="2" type="ORF">PLEPLA_LOCUS6577</name>
</gene>
<feature type="compositionally biased region" description="Polar residues" evidence="1">
    <location>
        <begin position="93"/>
        <end position="105"/>
    </location>
</feature>